<keyword evidence="3" id="KW-0479">Metal-binding</keyword>
<evidence type="ECO:0000256" key="7">
    <source>
        <dbReference type="ARBA" id="ARBA00023242"/>
    </source>
</evidence>
<feature type="region of interest" description="Disordered" evidence="10">
    <location>
        <begin position="115"/>
        <end position="198"/>
    </location>
</feature>
<evidence type="ECO:0000256" key="8">
    <source>
        <dbReference type="ARBA" id="ARBA00040531"/>
    </source>
</evidence>
<protein>
    <recommendedName>
        <fullName evidence="8">3'-5' exonuclease</fullName>
    </recommendedName>
    <alternativeName>
        <fullName evidence="9">Werner Syndrome-like exonuclease</fullName>
    </alternativeName>
</protein>
<dbReference type="AlphaFoldDB" id="A0A8H6HBK1"/>
<dbReference type="CDD" id="cd06141">
    <property type="entry name" value="WRN_exo"/>
    <property type="match status" value="1"/>
</dbReference>
<dbReference type="InterPro" id="IPR002562">
    <property type="entry name" value="3'-5'_exonuclease_dom"/>
</dbReference>
<dbReference type="Pfam" id="PF20499">
    <property type="entry name" value="DUF6729"/>
    <property type="match status" value="1"/>
</dbReference>
<dbReference type="InterPro" id="IPR012337">
    <property type="entry name" value="RNaseH-like_sf"/>
</dbReference>
<evidence type="ECO:0000256" key="3">
    <source>
        <dbReference type="ARBA" id="ARBA00022723"/>
    </source>
</evidence>
<dbReference type="Gene3D" id="3.30.420.10">
    <property type="entry name" value="Ribonuclease H-like superfamily/Ribonuclease H"/>
    <property type="match status" value="1"/>
</dbReference>
<evidence type="ECO:0000256" key="6">
    <source>
        <dbReference type="ARBA" id="ARBA00022842"/>
    </source>
</evidence>
<evidence type="ECO:0000259" key="11">
    <source>
        <dbReference type="Pfam" id="PF01612"/>
    </source>
</evidence>
<dbReference type="InterPro" id="IPR046616">
    <property type="entry name" value="DUF6729"/>
</dbReference>
<keyword evidence="4" id="KW-0378">Hydrolase</keyword>
<sequence length="927" mass="102769">MDNSTSTEEVSGSGVASLSSVQNSSSTTSGPVRRPRGHPKGSKNKPKPQPPTPAPLASGTAVPQQATEAGGSGSGSMRHGPGRPPGIPRAMRIKTRFTYGQPVATVAGQNHDVPLAPIFAPLSQQPPDPDDAQGSPSATEDARPAASPCSLVNEDLVRPRPDPSRVVESDNEDDDEDALSDDPYEDNSSDSAPPRRRIPSFVMTAFDEHRTAIRKHTQLRGPLSSRTSYYDTLQSFWLPLKHTFFSLNKVQLSPHAMLVPRFFYWDPDLLVDSIACPREGCMRKLMRHGLLEYPRRIVDLEGSFYMIGARYQCPNCSKTFVSWDSELMSKLPDALVASFPVRLSHRSGISDQLFAFMRCCFQNGMDAKQFSDSLNTIYRRRHDQLEIQYLQMIIARTERTSENAQYPPFPSFEGGCSHAPSAQYCRDAYDKLIEEIENMLDQHMVQLSCRGLAMDHSHKVTKHIAKVAGEAVFIGLLTMTNEFGEIRICDLVPSKAHSQFDIALRRLLDSAKTFGMEPPQLVFTNNIADKPMLEQHFPSLLTGVKPVSLDGLLPLEIPADVDVRVCRTTAQVNTAILGLVEQLEDGSAESMLTVGLDTEWNVDLDSRRRGVPERKQTAVMQLAHHNSIFIILLTEFLESNSIPPQLSTFLANPQVLKVGKNIAQDLQFLEEDFKSKQKFVGARDIGQLAKDKNMVETARVGLAELCKKALSCTLQKDQAIQVSNFWSGDLSPQQLRYAALDVWASLKVYEALVAIRFQFPSISLNHYPHTFLSISTIRIAPQSLRGASYQSMPLETALRESILRQLALLSVLTRSMFQGRSSTYTGNKHFETFKTLVGSRPSLHAAKSEAIPGHEFALTLQQQNSGLTNTYQDAPNVHCTLSENRASHKDYGLTMGSDSNVANLLCRQSIEVVLVRVTVPIYPSMVQ</sequence>
<feature type="compositionally biased region" description="Low complexity" evidence="10">
    <location>
        <begin position="10"/>
        <end position="30"/>
    </location>
</feature>
<dbReference type="OrthoDB" id="1920326at2759"/>
<dbReference type="PANTHER" id="PTHR13620">
    <property type="entry name" value="3-5 EXONUCLEASE"/>
    <property type="match status" value="1"/>
</dbReference>
<reference evidence="13 14" key="1">
    <citation type="submission" date="2020-07" db="EMBL/GenBank/DDBJ databases">
        <title>Comparative genomics of pyrophilous fungi reveals a link between fire events and developmental genes.</title>
        <authorList>
            <consortium name="DOE Joint Genome Institute"/>
            <person name="Steindorff A.S."/>
            <person name="Carver A."/>
            <person name="Calhoun S."/>
            <person name="Stillman K."/>
            <person name="Liu H."/>
            <person name="Lipzen A."/>
            <person name="Pangilinan J."/>
            <person name="Labutti K."/>
            <person name="Bruns T.D."/>
            <person name="Grigoriev I.V."/>
        </authorList>
    </citation>
    <scope>NUCLEOTIDE SEQUENCE [LARGE SCALE GENOMIC DNA]</scope>
    <source>
        <strain evidence="13 14">CBS 144469</strain>
    </source>
</reference>
<dbReference type="GO" id="GO:0006139">
    <property type="term" value="P:nucleobase-containing compound metabolic process"/>
    <property type="evidence" value="ECO:0007669"/>
    <property type="project" value="InterPro"/>
</dbReference>
<evidence type="ECO:0000256" key="9">
    <source>
        <dbReference type="ARBA" id="ARBA00042761"/>
    </source>
</evidence>
<keyword evidence="7" id="KW-0539">Nucleus</keyword>
<keyword evidence="5" id="KW-0269">Exonuclease</keyword>
<keyword evidence="2" id="KW-0540">Nuclease</keyword>
<dbReference type="InterPro" id="IPR051132">
    <property type="entry name" value="3-5_Exonuclease_domain"/>
</dbReference>
<feature type="domain" description="DUF6729" evidence="12">
    <location>
        <begin position="226"/>
        <end position="426"/>
    </location>
</feature>
<feature type="region of interest" description="Disordered" evidence="10">
    <location>
        <begin position="1"/>
        <end position="96"/>
    </location>
</feature>
<name>A0A8H6HBK1_9AGAR</name>
<dbReference type="PANTHER" id="PTHR13620:SF109">
    <property type="entry name" value="3'-5' EXONUCLEASE"/>
    <property type="match status" value="1"/>
</dbReference>
<evidence type="ECO:0000256" key="4">
    <source>
        <dbReference type="ARBA" id="ARBA00022801"/>
    </source>
</evidence>
<evidence type="ECO:0000259" key="12">
    <source>
        <dbReference type="Pfam" id="PF20499"/>
    </source>
</evidence>
<keyword evidence="14" id="KW-1185">Reference proteome</keyword>
<feature type="compositionally biased region" description="Basic residues" evidence="10">
    <location>
        <begin position="33"/>
        <end position="46"/>
    </location>
</feature>
<dbReference type="GO" id="GO:0003676">
    <property type="term" value="F:nucleic acid binding"/>
    <property type="evidence" value="ECO:0007669"/>
    <property type="project" value="InterPro"/>
</dbReference>
<evidence type="ECO:0000313" key="13">
    <source>
        <dbReference type="EMBL" id="KAF6743939.1"/>
    </source>
</evidence>
<feature type="compositionally biased region" description="Basic and acidic residues" evidence="10">
    <location>
        <begin position="155"/>
        <end position="168"/>
    </location>
</feature>
<proteinExistence type="predicted"/>
<organism evidence="13 14">
    <name type="scientific">Ephemerocybe angulata</name>
    <dbReference type="NCBI Taxonomy" id="980116"/>
    <lineage>
        <taxon>Eukaryota</taxon>
        <taxon>Fungi</taxon>
        <taxon>Dikarya</taxon>
        <taxon>Basidiomycota</taxon>
        <taxon>Agaricomycotina</taxon>
        <taxon>Agaricomycetes</taxon>
        <taxon>Agaricomycetidae</taxon>
        <taxon>Agaricales</taxon>
        <taxon>Agaricineae</taxon>
        <taxon>Psathyrellaceae</taxon>
        <taxon>Ephemerocybe</taxon>
    </lineage>
</organism>
<gene>
    <name evidence="13" type="ORF">DFP72DRAFT_1079355</name>
</gene>
<keyword evidence="6" id="KW-0460">Magnesium</keyword>
<dbReference type="EMBL" id="JACGCI010000132">
    <property type="protein sequence ID" value="KAF6743939.1"/>
    <property type="molecule type" value="Genomic_DNA"/>
</dbReference>
<evidence type="ECO:0000256" key="5">
    <source>
        <dbReference type="ARBA" id="ARBA00022839"/>
    </source>
</evidence>
<evidence type="ECO:0000256" key="1">
    <source>
        <dbReference type="ARBA" id="ARBA00004123"/>
    </source>
</evidence>
<dbReference type="Proteomes" id="UP000521943">
    <property type="component" value="Unassembled WGS sequence"/>
</dbReference>
<comment type="caution">
    <text evidence="13">The sequence shown here is derived from an EMBL/GenBank/DDBJ whole genome shotgun (WGS) entry which is preliminary data.</text>
</comment>
<dbReference type="GO" id="GO:0005634">
    <property type="term" value="C:nucleus"/>
    <property type="evidence" value="ECO:0007669"/>
    <property type="project" value="UniProtKB-SubCell"/>
</dbReference>
<evidence type="ECO:0000313" key="14">
    <source>
        <dbReference type="Proteomes" id="UP000521943"/>
    </source>
</evidence>
<evidence type="ECO:0000256" key="2">
    <source>
        <dbReference type="ARBA" id="ARBA00022722"/>
    </source>
</evidence>
<comment type="subcellular location">
    <subcellularLocation>
        <location evidence="1">Nucleus</location>
    </subcellularLocation>
</comment>
<dbReference type="Pfam" id="PF01612">
    <property type="entry name" value="DNA_pol_A_exo1"/>
    <property type="match status" value="1"/>
</dbReference>
<accession>A0A8H6HBK1</accession>
<dbReference type="GO" id="GO:0046872">
    <property type="term" value="F:metal ion binding"/>
    <property type="evidence" value="ECO:0007669"/>
    <property type="project" value="UniProtKB-KW"/>
</dbReference>
<evidence type="ECO:0000256" key="10">
    <source>
        <dbReference type="SAM" id="MobiDB-lite"/>
    </source>
</evidence>
<feature type="compositionally biased region" description="Acidic residues" evidence="10">
    <location>
        <begin position="169"/>
        <end position="188"/>
    </location>
</feature>
<feature type="domain" description="3'-5' exonuclease" evidence="11">
    <location>
        <begin position="587"/>
        <end position="752"/>
    </location>
</feature>
<dbReference type="InterPro" id="IPR036397">
    <property type="entry name" value="RNaseH_sf"/>
</dbReference>
<dbReference type="SUPFAM" id="SSF53098">
    <property type="entry name" value="Ribonuclease H-like"/>
    <property type="match status" value="1"/>
</dbReference>
<dbReference type="GO" id="GO:0008408">
    <property type="term" value="F:3'-5' exonuclease activity"/>
    <property type="evidence" value="ECO:0007669"/>
    <property type="project" value="InterPro"/>
</dbReference>